<dbReference type="Pfam" id="PF11575">
    <property type="entry name" value="FhuF_C"/>
    <property type="match status" value="1"/>
</dbReference>
<feature type="domain" description="Ferric siderophore reductase C-terminal" evidence="1">
    <location>
        <begin position="107"/>
        <end position="126"/>
    </location>
</feature>
<protein>
    <submittedName>
        <fullName evidence="2">(2Fe-2S)-binding protein</fullName>
    </submittedName>
</protein>
<organism evidence="2">
    <name type="scientific">Vibrio chaetopteri</name>
    <dbReference type="NCBI Taxonomy" id="3016528"/>
    <lineage>
        <taxon>Bacteria</taxon>
        <taxon>Pseudomonadati</taxon>
        <taxon>Pseudomonadota</taxon>
        <taxon>Gammaproteobacteria</taxon>
        <taxon>Vibrionales</taxon>
        <taxon>Vibrionaceae</taxon>
        <taxon>Vibrio</taxon>
    </lineage>
</organism>
<dbReference type="KEGG" id="vck:PG915_13765"/>
<reference evidence="2" key="1">
    <citation type="submission" date="2023-01" db="EMBL/GenBank/DDBJ databases">
        <title>Vibrio sp. CB1-14 genome sequencing.</title>
        <authorList>
            <person name="Otstavnykh N."/>
            <person name="Isaeva M."/>
            <person name="Meleshko D."/>
        </authorList>
    </citation>
    <scope>NUCLEOTIDE SEQUENCE</scope>
    <source>
        <strain evidence="2">CB1-14</strain>
    </source>
</reference>
<sequence>MANSHLDNVDLATNYSRFSGDILREARTSLEPITSGSELSSGLVANFDFLDSKWQTGDQHQRQVIAAKELKRLIAQLANQVEGIFRLPITRFGRLEVDNQGEHYIQRRSCCMHYKRADGGYCQGCPNAPLSK</sequence>
<gene>
    <name evidence="2" type="ORF">PG915_13765</name>
</gene>
<dbReference type="RefSeq" id="WP_353497026.1">
    <property type="nucleotide sequence ID" value="NZ_CP115920.1"/>
</dbReference>
<dbReference type="GO" id="GO:0051537">
    <property type="term" value="F:2 iron, 2 sulfur cluster binding"/>
    <property type="evidence" value="ECO:0007669"/>
    <property type="project" value="InterPro"/>
</dbReference>
<evidence type="ECO:0000259" key="1">
    <source>
        <dbReference type="Pfam" id="PF11575"/>
    </source>
</evidence>
<proteinExistence type="predicted"/>
<name>A0AAU8BIT6_9VIBR</name>
<dbReference type="InterPro" id="IPR024726">
    <property type="entry name" value="FhuF_C"/>
</dbReference>
<dbReference type="EMBL" id="CP115920">
    <property type="protein sequence ID" value="XCD15634.1"/>
    <property type="molecule type" value="Genomic_DNA"/>
</dbReference>
<accession>A0AAU8BIT6</accession>
<dbReference type="AlphaFoldDB" id="A0AAU8BIT6"/>
<evidence type="ECO:0000313" key="2">
    <source>
        <dbReference type="EMBL" id="XCD15634.1"/>
    </source>
</evidence>